<dbReference type="PANTHER" id="PTHR44591">
    <property type="entry name" value="STRESS RESPONSE REGULATOR PROTEIN 1"/>
    <property type="match status" value="1"/>
</dbReference>
<dbReference type="PANTHER" id="PTHR44591:SF3">
    <property type="entry name" value="RESPONSE REGULATORY DOMAIN-CONTAINING PROTEIN"/>
    <property type="match status" value="1"/>
</dbReference>
<name>A0LFZ4_SYNFM</name>
<evidence type="ECO:0000313" key="5">
    <source>
        <dbReference type="Proteomes" id="UP000001784"/>
    </source>
</evidence>
<keyword evidence="5" id="KW-1185">Reference proteome</keyword>
<dbReference type="GO" id="GO:0000160">
    <property type="term" value="P:phosphorelay signal transduction system"/>
    <property type="evidence" value="ECO:0007669"/>
    <property type="project" value="InterPro"/>
</dbReference>
<dbReference type="STRING" id="335543.Sfum_0647"/>
<dbReference type="PROSITE" id="PS50110">
    <property type="entry name" value="RESPONSE_REGULATORY"/>
    <property type="match status" value="1"/>
</dbReference>
<dbReference type="SMART" id="SM00448">
    <property type="entry name" value="REC"/>
    <property type="match status" value="1"/>
</dbReference>
<evidence type="ECO:0000313" key="4">
    <source>
        <dbReference type="EMBL" id="ABK16346.1"/>
    </source>
</evidence>
<sequence length="138" mass="15424">MGRHFRILVADRNPNVRELIQRELAMEGFEVEAARNGEEAARLVHGNSPPDLLILDPDLPYSGEVALLEKIQARRPPIPIVIHTFLAESSERGAGDGIQTYIEKNGNMDLLKDAVREMLARFYPERFSSVGEDAGEDL</sequence>
<dbReference type="InterPro" id="IPR001789">
    <property type="entry name" value="Sig_transdc_resp-reg_receiver"/>
</dbReference>
<dbReference type="Gene3D" id="3.40.50.2300">
    <property type="match status" value="1"/>
</dbReference>
<dbReference type="Pfam" id="PF00072">
    <property type="entry name" value="Response_reg"/>
    <property type="match status" value="1"/>
</dbReference>
<dbReference type="InParanoid" id="A0LFZ4"/>
<proteinExistence type="predicted"/>
<dbReference type="InterPro" id="IPR050595">
    <property type="entry name" value="Bact_response_regulator"/>
</dbReference>
<dbReference type="AlphaFoldDB" id="A0LFZ4"/>
<organism evidence="4 5">
    <name type="scientific">Syntrophobacter fumaroxidans (strain DSM 10017 / MPOB)</name>
    <dbReference type="NCBI Taxonomy" id="335543"/>
    <lineage>
        <taxon>Bacteria</taxon>
        <taxon>Pseudomonadati</taxon>
        <taxon>Thermodesulfobacteriota</taxon>
        <taxon>Syntrophobacteria</taxon>
        <taxon>Syntrophobacterales</taxon>
        <taxon>Syntrophobacteraceae</taxon>
        <taxon>Syntrophobacter</taxon>
    </lineage>
</organism>
<reference evidence="4 5" key="1">
    <citation type="submission" date="2006-10" db="EMBL/GenBank/DDBJ databases">
        <title>Complete sequence of Syntrophobacter fumaroxidans MPOB.</title>
        <authorList>
            <consortium name="US DOE Joint Genome Institute"/>
            <person name="Copeland A."/>
            <person name="Lucas S."/>
            <person name="Lapidus A."/>
            <person name="Barry K."/>
            <person name="Detter J.C."/>
            <person name="Glavina del Rio T."/>
            <person name="Hammon N."/>
            <person name="Israni S."/>
            <person name="Pitluck S."/>
            <person name="Goltsman E.G."/>
            <person name="Martinez M."/>
            <person name="Schmutz J."/>
            <person name="Larimer F."/>
            <person name="Land M."/>
            <person name="Hauser L."/>
            <person name="Kyrpides N."/>
            <person name="Kim E."/>
            <person name="Boone D.R."/>
            <person name="Brockman F."/>
            <person name="Culley D."/>
            <person name="Ferry J."/>
            <person name="Gunsalus R."/>
            <person name="McInerney M.J."/>
            <person name="Morrison M."/>
            <person name="Plugge C."/>
            <person name="Rohlin L."/>
            <person name="Scholten J."/>
            <person name="Sieber J."/>
            <person name="Stams A.J.M."/>
            <person name="Worm P."/>
            <person name="Henstra A.M."/>
            <person name="Richardson P."/>
        </authorList>
    </citation>
    <scope>NUCLEOTIDE SEQUENCE [LARGE SCALE GENOMIC DNA]</scope>
    <source>
        <strain evidence="5">DSM 10017 / MPOB</strain>
    </source>
</reference>
<dbReference type="SUPFAM" id="SSF52172">
    <property type="entry name" value="CheY-like"/>
    <property type="match status" value="1"/>
</dbReference>
<gene>
    <name evidence="4" type="ordered locus">Sfum_0647</name>
</gene>
<feature type="modified residue" description="4-aspartylphosphate" evidence="2">
    <location>
        <position position="56"/>
    </location>
</feature>
<dbReference type="HOGENOM" id="CLU_000445_69_8_7"/>
<feature type="domain" description="Response regulatory" evidence="3">
    <location>
        <begin position="6"/>
        <end position="119"/>
    </location>
</feature>
<evidence type="ECO:0000256" key="1">
    <source>
        <dbReference type="ARBA" id="ARBA00022553"/>
    </source>
</evidence>
<dbReference type="RefSeq" id="WP_011697519.1">
    <property type="nucleotide sequence ID" value="NC_008554.1"/>
</dbReference>
<dbReference type="Proteomes" id="UP000001784">
    <property type="component" value="Chromosome"/>
</dbReference>
<dbReference type="KEGG" id="sfu:Sfum_0647"/>
<dbReference type="EMBL" id="CP000478">
    <property type="protein sequence ID" value="ABK16346.1"/>
    <property type="molecule type" value="Genomic_DNA"/>
</dbReference>
<accession>A0LFZ4</accession>
<dbReference type="OrthoDB" id="5421344at2"/>
<evidence type="ECO:0000256" key="2">
    <source>
        <dbReference type="PROSITE-ProRule" id="PRU00169"/>
    </source>
</evidence>
<dbReference type="eggNOG" id="COG2197">
    <property type="taxonomic scope" value="Bacteria"/>
</dbReference>
<protein>
    <submittedName>
        <fullName evidence="4">Response regulator receiver protein</fullName>
    </submittedName>
</protein>
<dbReference type="InterPro" id="IPR011006">
    <property type="entry name" value="CheY-like_superfamily"/>
</dbReference>
<keyword evidence="1 2" id="KW-0597">Phosphoprotein</keyword>
<evidence type="ECO:0000259" key="3">
    <source>
        <dbReference type="PROSITE" id="PS50110"/>
    </source>
</evidence>